<evidence type="ECO:0000256" key="1">
    <source>
        <dbReference type="SAM" id="MobiDB-lite"/>
    </source>
</evidence>
<dbReference type="RefSeq" id="XP_007316206.1">
    <property type="nucleotide sequence ID" value="XM_007316144.1"/>
</dbReference>
<gene>
    <name evidence="2" type="ORF">SERLADRAFT_462637</name>
</gene>
<evidence type="ECO:0000313" key="2">
    <source>
        <dbReference type="EMBL" id="EGO28115.1"/>
    </source>
</evidence>
<feature type="compositionally biased region" description="Polar residues" evidence="1">
    <location>
        <begin position="1"/>
        <end position="14"/>
    </location>
</feature>
<protein>
    <submittedName>
        <fullName evidence="2">Uncharacterized protein</fullName>
    </submittedName>
</protein>
<dbReference type="EMBL" id="GL945431">
    <property type="protein sequence ID" value="EGO28115.1"/>
    <property type="molecule type" value="Genomic_DNA"/>
</dbReference>
<accession>F8NP16</accession>
<dbReference type="Proteomes" id="UP000008064">
    <property type="component" value="Unassembled WGS sequence"/>
</dbReference>
<reference evidence="2" key="1">
    <citation type="submission" date="2011-04" db="EMBL/GenBank/DDBJ databases">
        <title>Evolution of plant cell wall degrading machinery underlies the functional diversity of forest fungi.</title>
        <authorList>
            <consortium name="US DOE Joint Genome Institute (JGI-PGF)"/>
            <person name="Eastwood D.C."/>
            <person name="Floudas D."/>
            <person name="Binder M."/>
            <person name="Majcherczyk A."/>
            <person name="Schneider P."/>
            <person name="Aerts A."/>
            <person name="Asiegbu F.O."/>
            <person name="Baker S.E."/>
            <person name="Barry K."/>
            <person name="Bendiksby M."/>
            <person name="Blumentritt M."/>
            <person name="Coutinho P.M."/>
            <person name="Cullen D."/>
            <person name="Cullen D."/>
            <person name="Gathman A."/>
            <person name="Goodell B."/>
            <person name="Henrissat B."/>
            <person name="Ihrmark K."/>
            <person name="Kauserud H."/>
            <person name="Kohler A."/>
            <person name="LaButti K."/>
            <person name="Lapidus A."/>
            <person name="Lavin J.L."/>
            <person name="Lee Y.-H."/>
            <person name="Lindquist E."/>
            <person name="Lilly W."/>
            <person name="Lucas S."/>
            <person name="Morin E."/>
            <person name="Murat C."/>
            <person name="Oguiza J.A."/>
            <person name="Park J."/>
            <person name="Pisabarro A.G."/>
            <person name="Riley R."/>
            <person name="Rosling A."/>
            <person name="Salamov A."/>
            <person name="Schmidt O."/>
            <person name="Schmutz J."/>
            <person name="Skrede I."/>
            <person name="Stenlid J."/>
            <person name="Wiebenga A."/>
            <person name="Xie X."/>
            <person name="Kues U."/>
            <person name="Hibbett D.S."/>
            <person name="Hoffmeister D."/>
            <person name="Hogberg N."/>
            <person name="Martin F."/>
            <person name="Grigoriev I.V."/>
            <person name="Watkinson S.C."/>
        </authorList>
    </citation>
    <scope>NUCLEOTIDE SEQUENCE</scope>
    <source>
        <strain evidence="2">S7.9</strain>
    </source>
</reference>
<dbReference type="GeneID" id="18818410"/>
<organism>
    <name type="scientific">Serpula lacrymans var. lacrymans (strain S7.9)</name>
    <name type="common">Dry rot fungus</name>
    <dbReference type="NCBI Taxonomy" id="578457"/>
    <lineage>
        <taxon>Eukaryota</taxon>
        <taxon>Fungi</taxon>
        <taxon>Dikarya</taxon>
        <taxon>Basidiomycota</taxon>
        <taxon>Agaricomycotina</taxon>
        <taxon>Agaricomycetes</taxon>
        <taxon>Agaricomycetidae</taxon>
        <taxon>Boletales</taxon>
        <taxon>Coniophorineae</taxon>
        <taxon>Serpulaceae</taxon>
        <taxon>Serpula</taxon>
    </lineage>
</organism>
<dbReference type="HOGENOM" id="CLU_2062890_0_0_1"/>
<proteinExistence type="predicted"/>
<sequence length="119" mass="13257">MTQPTSRPSASTSAKRTHPLPIPPRVHALRAQPRTPVQYTDRIAILQFLSRPVPALSHLLPLFLSLGINNQARLDSMAEWPRVEVEKFIAKLVNANKLDAFEGKVIEMTLSGLLIEEPV</sequence>
<name>F8NP16_SERL9</name>
<feature type="region of interest" description="Disordered" evidence="1">
    <location>
        <begin position="1"/>
        <end position="33"/>
    </location>
</feature>
<dbReference type="AlphaFoldDB" id="F8NP16"/>
<dbReference type="KEGG" id="sla:SERLADRAFT_462637"/>